<dbReference type="InterPro" id="IPR001356">
    <property type="entry name" value="HD"/>
</dbReference>
<feature type="region of interest" description="Disordered" evidence="12">
    <location>
        <begin position="141"/>
        <end position="245"/>
    </location>
</feature>
<proteinExistence type="evidence at transcript level"/>
<dbReference type="CDD" id="cd09367">
    <property type="entry name" value="LIM1_Lhx1_Lhx5"/>
    <property type="match status" value="1"/>
</dbReference>
<dbReference type="InterPro" id="IPR050453">
    <property type="entry name" value="LIM_Homeobox_TF"/>
</dbReference>
<feature type="region of interest" description="Disordered" evidence="12">
    <location>
        <begin position="360"/>
        <end position="426"/>
    </location>
</feature>
<dbReference type="SUPFAM" id="SSF57716">
    <property type="entry name" value="Glucocorticoid receptor-like (DNA-binding domain)"/>
    <property type="match status" value="2"/>
</dbReference>
<evidence type="ECO:0000256" key="11">
    <source>
        <dbReference type="RuleBase" id="RU000682"/>
    </source>
</evidence>
<dbReference type="FunFam" id="2.10.110.10:FF:000120">
    <property type="entry name" value="Insulin gene enhancer protein ISL-2"/>
    <property type="match status" value="1"/>
</dbReference>
<evidence type="ECO:0000256" key="6">
    <source>
        <dbReference type="ARBA" id="ARBA00023125"/>
    </source>
</evidence>
<feature type="compositionally biased region" description="Polar residues" evidence="12">
    <location>
        <begin position="157"/>
        <end position="181"/>
    </location>
</feature>
<evidence type="ECO:0000259" key="13">
    <source>
        <dbReference type="PROSITE" id="PS50023"/>
    </source>
</evidence>
<dbReference type="PROSITE" id="PS50071">
    <property type="entry name" value="HOMEOBOX_2"/>
    <property type="match status" value="1"/>
</dbReference>
<evidence type="ECO:0000256" key="1">
    <source>
        <dbReference type="ARBA" id="ARBA00004123"/>
    </source>
</evidence>
<dbReference type="GO" id="GO:0000981">
    <property type="term" value="F:DNA-binding transcription factor activity, RNA polymerase II-specific"/>
    <property type="evidence" value="ECO:0007669"/>
    <property type="project" value="InterPro"/>
</dbReference>
<dbReference type="Gene3D" id="1.10.10.60">
    <property type="entry name" value="Homeodomain-like"/>
    <property type="match status" value="1"/>
</dbReference>
<dbReference type="PROSITE" id="PS00027">
    <property type="entry name" value="HOMEOBOX_1"/>
    <property type="match status" value="1"/>
</dbReference>
<keyword evidence="2 10" id="KW-0479">Metal-binding</keyword>
<feature type="compositionally biased region" description="Gly residues" evidence="12">
    <location>
        <begin position="476"/>
        <end position="485"/>
    </location>
</feature>
<feature type="domain" description="LIM zinc-binding" evidence="13">
    <location>
        <begin position="3"/>
        <end position="62"/>
    </location>
</feature>
<dbReference type="PANTHER" id="PTHR24208:SF105">
    <property type="entry name" value="DLIM1"/>
    <property type="match status" value="1"/>
</dbReference>
<feature type="compositionally biased region" description="Basic and acidic residues" evidence="12">
    <location>
        <begin position="205"/>
        <end position="225"/>
    </location>
</feature>
<dbReference type="CDD" id="cd00086">
    <property type="entry name" value="homeodomain"/>
    <property type="match status" value="1"/>
</dbReference>
<keyword evidence="4 10" id="KW-0862">Zinc</keyword>
<dbReference type="Gene3D" id="2.10.110.10">
    <property type="entry name" value="Cysteine Rich Protein"/>
    <property type="match status" value="2"/>
</dbReference>
<evidence type="ECO:0000256" key="10">
    <source>
        <dbReference type="PROSITE-ProRule" id="PRU00125"/>
    </source>
</evidence>
<protein>
    <submittedName>
        <fullName evidence="15">Lhx1/5</fullName>
    </submittedName>
</protein>
<dbReference type="Pfam" id="PF00412">
    <property type="entry name" value="LIM"/>
    <property type="match status" value="2"/>
</dbReference>
<evidence type="ECO:0000313" key="15">
    <source>
        <dbReference type="EMBL" id="ALI93842.1"/>
    </source>
</evidence>
<evidence type="ECO:0000256" key="5">
    <source>
        <dbReference type="ARBA" id="ARBA00023038"/>
    </source>
</evidence>
<evidence type="ECO:0000256" key="3">
    <source>
        <dbReference type="ARBA" id="ARBA00022737"/>
    </source>
</evidence>
<feature type="region of interest" description="Disordered" evidence="12">
    <location>
        <begin position="464"/>
        <end position="486"/>
    </location>
</feature>
<keyword evidence="6 9" id="KW-0238">DNA-binding</keyword>
<sequence>MVQFCAGCEGPIMDRFLLNVLDRPWHIKCVQCCECKAKLTEKCFSREGKLFCKTDFFRRYGTKCAGCSQGILPSDLVRRARGKVFHLNCFTCMVCRKKLSTGEELYIVDENQFICKDDYNGPCDPTGATLPMSHPSNYDNRPYHINYPLSDPGIPSPENSSPENMIESDSNDGSPSTTPVPSQGLGQGGNSTRSSTPLADNGTDDVDKTKEIKREDSETPGKDSESGSTPPGSTPVSGAKRRGPRTTIKAKQLETLKAAFAATPKPTRHIREQLAQETGLNMRVIQVWFQNRRSKERRLKQLSALGARRNHFFRHQRRMRPLRGPFDLDGNPDMMSPPFNYHEPDQSHPDFFGPQGYFDIFPPGHHHPHHPHAPHHNGQNPDPGSDMGPYMPPHPQIPPGTPMTSVEQPLPPHSMHGPMEGPQFLHPTKEMNGTNTDSMQPMSTGANGDLLTIGERYTSLPPRSVSNPVSMQNGGPPNGVIGGNGYRVPEVADGAW</sequence>
<evidence type="ECO:0000259" key="14">
    <source>
        <dbReference type="PROSITE" id="PS50071"/>
    </source>
</evidence>
<name>A0A0P0CJS6_HOLGL</name>
<evidence type="ECO:0000256" key="9">
    <source>
        <dbReference type="PROSITE-ProRule" id="PRU00108"/>
    </source>
</evidence>
<dbReference type="SUPFAM" id="SSF46689">
    <property type="entry name" value="Homeodomain-like"/>
    <property type="match status" value="1"/>
</dbReference>
<feature type="compositionally biased region" description="Low complexity" evidence="12">
    <location>
        <begin position="226"/>
        <end position="238"/>
    </location>
</feature>
<dbReference type="CDD" id="cd09375">
    <property type="entry name" value="LIM2_Lhx1_Lhx5"/>
    <property type="match status" value="1"/>
</dbReference>
<evidence type="ECO:0000256" key="12">
    <source>
        <dbReference type="SAM" id="MobiDB-lite"/>
    </source>
</evidence>
<dbReference type="InterPro" id="IPR049619">
    <property type="entry name" value="Lhx1/5_LIM2"/>
</dbReference>
<evidence type="ECO:0000256" key="4">
    <source>
        <dbReference type="ARBA" id="ARBA00022833"/>
    </source>
</evidence>
<evidence type="ECO:0000256" key="8">
    <source>
        <dbReference type="ARBA" id="ARBA00023242"/>
    </source>
</evidence>
<feature type="compositionally biased region" description="Basic residues" evidence="12">
    <location>
        <begin position="364"/>
        <end position="375"/>
    </location>
</feature>
<dbReference type="SMART" id="SM00132">
    <property type="entry name" value="LIM"/>
    <property type="match status" value="2"/>
</dbReference>
<dbReference type="GO" id="GO:0000977">
    <property type="term" value="F:RNA polymerase II transcription regulatory region sequence-specific DNA binding"/>
    <property type="evidence" value="ECO:0007669"/>
    <property type="project" value="TreeGrafter"/>
</dbReference>
<dbReference type="InterPro" id="IPR009057">
    <property type="entry name" value="Homeodomain-like_sf"/>
</dbReference>
<dbReference type="GO" id="GO:0030182">
    <property type="term" value="P:neuron differentiation"/>
    <property type="evidence" value="ECO:0007669"/>
    <property type="project" value="TreeGrafter"/>
</dbReference>
<dbReference type="PANTHER" id="PTHR24208">
    <property type="entry name" value="LIM/HOMEOBOX PROTEIN LHX"/>
    <property type="match status" value="1"/>
</dbReference>
<dbReference type="Pfam" id="PF00046">
    <property type="entry name" value="Homeodomain"/>
    <property type="match status" value="1"/>
</dbReference>
<dbReference type="GO" id="GO:0005634">
    <property type="term" value="C:nucleus"/>
    <property type="evidence" value="ECO:0007669"/>
    <property type="project" value="UniProtKB-SubCell"/>
</dbReference>
<dbReference type="PROSITE" id="PS00478">
    <property type="entry name" value="LIM_DOMAIN_1"/>
    <property type="match status" value="2"/>
</dbReference>
<dbReference type="PROSITE" id="PS50023">
    <property type="entry name" value="LIM_DOMAIN_2"/>
    <property type="match status" value="2"/>
</dbReference>
<feature type="domain" description="Homeobox" evidence="14">
    <location>
        <begin position="239"/>
        <end position="299"/>
    </location>
</feature>
<dbReference type="InterPro" id="IPR049618">
    <property type="entry name" value="Lhx1/5_LIM1"/>
</dbReference>
<feature type="domain" description="LIM zinc-binding" evidence="13">
    <location>
        <begin position="63"/>
        <end position="125"/>
    </location>
</feature>
<organism evidence="15">
    <name type="scientific">Holothuria glaberrima</name>
    <name type="common">Brown rock sea cucumber</name>
    <dbReference type="NCBI Taxonomy" id="31192"/>
    <lineage>
        <taxon>Eukaryota</taxon>
        <taxon>Metazoa</taxon>
        <taxon>Echinodermata</taxon>
        <taxon>Eleutherozoa</taxon>
        <taxon>Echinozoa</taxon>
        <taxon>Holothuroidea</taxon>
        <taxon>Aspidochirotacea</taxon>
        <taxon>Aspidochirotida</taxon>
        <taxon>Holothuriidae</taxon>
        <taxon>Holothuria</taxon>
    </lineage>
</organism>
<evidence type="ECO:0000256" key="7">
    <source>
        <dbReference type="ARBA" id="ARBA00023155"/>
    </source>
</evidence>
<dbReference type="FunFam" id="1.10.10.60:FF:000075">
    <property type="entry name" value="LIM/homeobox protein Lhx1"/>
    <property type="match status" value="1"/>
</dbReference>
<reference evidence="15" key="1">
    <citation type="journal article" date="2015" name="Front. Neuroanat.">
        <title>Heterogeneous generation of new cells in the adult echinoderm nervous system.</title>
        <authorList>
            <person name="Mashanov V.S."/>
            <person name="Zueva O.R."/>
            <person name="Garcia-Arraras J.E."/>
        </authorList>
    </citation>
    <scope>NUCLEOTIDE SEQUENCE</scope>
</reference>
<dbReference type="EMBL" id="KT183353">
    <property type="protein sequence ID" value="ALI93842.1"/>
    <property type="molecule type" value="mRNA"/>
</dbReference>
<dbReference type="FunFam" id="2.10.110.10:FF:000046">
    <property type="entry name" value="LIM/homeobox protein Lhx1"/>
    <property type="match status" value="1"/>
</dbReference>
<dbReference type="InterPro" id="IPR017970">
    <property type="entry name" value="Homeobox_CS"/>
</dbReference>
<dbReference type="AlphaFoldDB" id="A0A0P0CJS6"/>
<evidence type="ECO:0000256" key="2">
    <source>
        <dbReference type="ARBA" id="ARBA00022723"/>
    </source>
</evidence>
<accession>A0A0P0CJS6</accession>
<dbReference type="GO" id="GO:0008270">
    <property type="term" value="F:zinc ion binding"/>
    <property type="evidence" value="ECO:0007669"/>
    <property type="project" value="InterPro"/>
</dbReference>
<dbReference type="SMART" id="SM00389">
    <property type="entry name" value="HOX"/>
    <property type="match status" value="1"/>
</dbReference>
<keyword evidence="3" id="KW-0677">Repeat</keyword>
<dbReference type="InterPro" id="IPR001781">
    <property type="entry name" value="Znf_LIM"/>
</dbReference>
<keyword evidence="7 9" id="KW-0371">Homeobox</keyword>
<feature type="DNA-binding region" description="Homeobox" evidence="9">
    <location>
        <begin position="241"/>
        <end position="300"/>
    </location>
</feature>
<keyword evidence="8 9" id="KW-0539">Nucleus</keyword>
<comment type="subcellular location">
    <subcellularLocation>
        <location evidence="1 9 11">Nucleus</location>
    </subcellularLocation>
</comment>
<keyword evidence="5 10" id="KW-0440">LIM domain</keyword>
<feature type="compositionally biased region" description="Pro residues" evidence="12">
    <location>
        <begin position="390"/>
        <end position="401"/>
    </location>
</feature>